<name>A0A6M2DVT5_XENCH</name>
<feature type="signal peptide" evidence="1">
    <location>
        <begin position="1"/>
        <end position="24"/>
    </location>
</feature>
<feature type="chain" id="PRO_5026874567" evidence="1">
    <location>
        <begin position="25"/>
        <end position="253"/>
    </location>
</feature>
<proteinExistence type="predicted"/>
<protein>
    <submittedName>
        <fullName evidence="2">Putative conserved secreted protein</fullName>
    </submittedName>
</protein>
<reference evidence="2" key="1">
    <citation type="submission" date="2020-03" db="EMBL/GenBank/DDBJ databases">
        <title>Transcriptomic Profiling of the Digestive Tract of the Rat Flea, Xenopsylla cheopis, Following Blood Feeding and Infection with Yersinia pestis.</title>
        <authorList>
            <person name="Bland D.M."/>
            <person name="Martens C.A."/>
            <person name="Virtaneva K."/>
            <person name="Kanakabandi K."/>
            <person name="Long D."/>
            <person name="Rosenke R."/>
            <person name="Saturday G.A."/>
            <person name="Hoyt F.H."/>
            <person name="Bruno D.P."/>
            <person name="Ribeiro J.M.C."/>
            <person name="Hinnebusch J."/>
        </authorList>
    </citation>
    <scope>NUCLEOTIDE SEQUENCE</scope>
</reference>
<evidence type="ECO:0000256" key="1">
    <source>
        <dbReference type="SAM" id="SignalP"/>
    </source>
</evidence>
<accession>A0A6M2DVT5</accession>
<dbReference type="AlphaFoldDB" id="A0A6M2DVT5"/>
<keyword evidence="1" id="KW-0732">Signal</keyword>
<organism evidence="2">
    <name type="scientific">Xenopsylla cheopis</name>
    <name type="common">Oriental rat flea</name>
    <name type="synonym">Pulex cheopis</name>
    <dbReference type="NCBI Taxonomy" id="163159"/>
    <lineage>
        <taxon>Eukaryota</taxon>
        <taxon>Metazoa</taxon>
        <taxon>Ecdysozoa</taxon>
        <taxon>Arthropoda</taxon>
        <taxon>Hexapoda</taxon>
        <taxon>Insecta</taxon>
        <taxon>Pterygota</taxon>
        <taxon>Neoptera</taxon>
        <taxon>Endopterygota</taxon>
        <taxon>Siphonaptera</taxon>
        <taxon>Pulicidae</taxon>
        <taxon>Xenopsyllinae</taxon>
        <taxon>Xenopsylla</taxon>
    </lineage>
</organism>
<evidence type="ECO:0000313" key="2">
    <source>
        <dbReference type="EMBL" id="NOV50074.1"/>
    </source>
</evidence>
<sequence length="253" mass="28388">MFVNKMSLSIVLVVTAAVLPAISGSAIPMWEYLSRGEKMSHLYAVFTKQVEEYCTDSDSLCSKNMLSHGLKTLHSLSDDILDRLDPYQRDASELIWSKMISGQDQEAVKKHSTEPPSIAIIAANSYGPNPLFKDVDVDYSAIKTGFEDVLGNSLNNNQGRHKQNDDMEEASSALEEHYALGSGLESATLEQNWLKPPRGPMVVRVRLDGSPVPEDLHRPLPVDEDREDIRMTRHRLPTLEQIAFLFRTPRSSY</sequence>
<dbReference type="EMBL" id="GIIL01006348">
    <property type="protein sequence ID" value="NOV50074.1"/>
    <property type="molecule type" value="Transcribed_RNA"/>
</dbReference>